<name>A0A7J7IL63_9RHOD</name>
<proteinExistence type="predicted"/>
<protein>
    <submittedName>
        <fullName evidence="2">Uncharacterized protein</fullName>
    </submittedName>
</protein>
<gene>
    <name evidence="2" type="ORF">F1559_004090</name>
</gene>
<feature type="compositionally biased region" description="Polar residues" evidence="1">
    <location>
        <begin position="142"/>
        <end position="164"/>
    </location>
</feature>
<evidence type="ECO:0000256" key="1">
    <source>
        <dbReference type="SAM" id="MobiDB-lite"/>
    </source>
</evidence>
<dbReference type="AlphaFoldDB" id="A0A7J7IL63"/>
<dbReference type="EMBL" id="VWRR01000007">
    <property type="protein sequence ID" value="KAF6003374.1"/>
    <property type="molecule type" value="Genomic_DNA"/>
</dbReference>
<accession>A0A7J7IL63</accession>
<dbReference type="Proteomes" id="UP000530660">
    <property type="component" value="Unassembled WGS sequence"/>
</dbReference>
<evidence type="ECO:0000313" key="2">
    <source>
        <dbReference type="EMBL" id="KAF6003374.1"/>
    </source>
</evidence>
<comment type="caution">
    <text evidence="2">The sequence shown here is derived from an EMBL/GenBank/DDBJ whole genome shotgun (WGS) entry which is preliminary data.</text>
</comment>
<organism evidence="2 3">
    <name type="scientific">Cyanidiococcus yangmingshanensis</name>
    <dbReference type="NCBI Taxonomy" id="2690220"/>
    <lineage>
        <taxon>Eukaryota</taxon>
        <taxon>Rhodophyta</taxon>
        <taxon>Bangiophyceae</taxon>
        <taxon>Cyanidiales</taxon>
        <taxon>Cyanidiaceae</taxon>
        <taxon>Cyanidiococcus</taxon>
    </lineage>
</organism>
<feature type="region of interest" description="Disordered" evidence="1">
    <location>
        <begin position="140"/>
        <end position="181"/>
    </location>
</feature>
<keyword evidence="3" id="KW-1185">Reference proteome</keyword>
<sequence>MRVNVFVAALIEFDLDGNRTDSWASVQVLVVPVYMVSTLRKRSDSDPPHTVVQSMDLFLHNAFMKRDHCAYVFVLYVGNSWPLASNSICIRIHTRFKHVLCSRTSNELAQGACGSPWAARRPNAVLRVRFPGRRAGIMTASEHASTPGSSSMASRCTHSDTPAHSYTAGDCTRDLSSPSHP</sequence>
<evidence type="ECO:0000313" key="3">
    <source>
        <dbReference type="Proteomes" id="UP000530660"/>
    </source>
</evidence>
<reference evidence="2 3" key="1">
    <citation type="journal article" date="2020" name="J. Phycol.">
        <title>Comparative genome analysis reveals Cyanidiococcus gen. nov., a new extremophilic red algal genus sister to Cyanidioschyzon (Cyanidioschyzonaceae, Rhodophyta).</title>
        <authorList>
            <person name="Liu S.-L."/>
            <person name="Chiang Y.-R."/>
            <person name="Yoon H.S."/>
            <person name="Fu H.-Y."/>
        </authorList>
    </citation>
    <scope>NUCLEOTIDE SEQUENCE [LARGE SCALE GENOMIC DNA]</scope>
    <source>
        <strain evidence="2 3">THAL066</strain>
    </source>
</reference>